<dbReference type="AlphaFoldDB" id="M2XU91"/>
<dbReference type="RefSeq" id="WP_007033944.1">
    <property type="nucleotide sequence ID" value="NZ_AOHO01000074.1"/>
</dbReference>
<organism evidence="2 3">
    <name type="scientific">Amycolatopsis decaplanina DSM 44594</name>
    <dbReference type="NCBI Taxonomy" id="1284240"/>
    <lineage>
        <taxon>Bacteria</taxon>
        <taxon>Bacillati</taxon>
        <taxon>Actinomycetota</taxon>
        <taxon>Actinomycetes</taxon>
        <taxon>Pseudonocardiales</taxon>
        <taxon>Pseudonocardiaceae</taxon>
        <taxon>Amycolatopsis</taxon>
    </lineage>
</organism>
<dbReference type="InterPro" id="IPR015422">
    <property type="entry name" value="PyrdxlP-dep_Trfase_small"/>
</dbReference>
<dbReference type="GO" id="GO:0017000">
    <property type="term" value="P:antibiotic biosynthetic process"/>
    <property type="evidence" value="ECO:0007669"/>
    <property type="project" value="UniProtKB-KW"/>
</dbReference>
<dbReference type="PATRIC" id="fig|1284240.4.peg.6252"/>
<name>M2XU91_9PSEU</name>
<accession>M2XU91</accession>
<evidence type="ECO:0000313" key="3">
    <source>
        <dbReference type="Proteomes" id="UP000054226"/>
    </source>
</evidence>
<dbReference type="Proteomes" id="UP000054226">
    <property type="component" value="Unassembled WGS sequence"/>
</dbReference>
<proteinExistence type="predicted"/>
<sequence>MTNLDELRRDPNALAAHYREFGVADRILLTGHSHQAWPDVAREGLLEAFADAAEEVDTKWDRAFAKADELRAGFRALLGDPHGAIALGVSTHDLVIRFLSAMDLPRRPRLVTTDGEFHTLRRQLGRLAEEGVEVVRVPATPVSTLAERVAAEVTEDTAAVLVSAVLFETARLVPGLAHLADVCLAKSVNLVVDAYHALGVVPFALHDLGLTNAWVLGGGYKYLQLGEGNCFLRMPAHAQELRPVVTGWYAEFGALADERRPGQIAYAAGSDRFAGSTYDPTSHYRGARVFRFFAEHGLTPEFLREVSRHQVGFLAEGFDKLGLPEDVITRDRETPLDRIGGFLSLKCADAGALQAALAARGVRTDSRGAYLRFGPAPYLSDRQLDSALRVLREVVNG</sequence>
<dbReference type="EMBL" id="AOHO01000074">
    <property type="protein sequence ID" value="EME52780.1"/>
    <property type="molecule type" value="Genomic_DNA"/>
</dbReference>
<dbReference type="Gene3D" id="3.40.640.10">
    <property type="entry name" value="Type I PLP-dependent aspartate aminotransferase-like (Major domain)"/>
    <property type="match status" value="1"/>
</dbReference>
<reference evidence="2 3" key="1">
    <citation type="journal article" date="2013" name="Genome Announc.">
        <title>Draft Genome Sequence of Amycolatopsis decaplanina Strain DSM 44594T.</title>
        <authorList>
            <person name="Kaur N."/>
            <person name="Kumar S."/>
            <person name="Bala M."/>
            <person name="Raghava G.P."/>
            <person name="Mayilraj S."/>
        </authorList>
    </citation>
    <scope>NUCLEOTIDE SEQUENCE [LARGE SCALE GENOMIC DNA]</scope>
    <source>
        <strain evidence="2 3">DSM 44594</strain>
    </source>
</reference>
<protein>
    <submittedName>
        <fullName evidence="2">Kynureninase</fullName>
    </submittedName>
</protein>
<keyword evidence="3" id="KW-1185">Reference proteome</keyword>
<dbReference type="Gene3D" id="3.90.1150.10">
    <property type="entry name" value="Aspartate Aminotransferase, domain 1"/>
    <property type="match status" value="1"/>
</dbReference>
<comment type="caution">
    <text evidence="2">The sequence shown here is derived from an EMBL/GenBank/DDBJ whole genome shotgun (WGS) entry which is preliminary data.</text>
</comment>
<evidence type="ECO:0000313" key="2">
    <source>
        <dbReference type="EMBL" id="EME52780.1"/>
    </source>
</evidence>
<evidence type="ECO:0000256" key="1">
    <source>
        <dbReference type="ARBA" id="ARBA00023194"/>
    </source>
</evidence>
<dbReference type="InterPro" id="IPR015421">
    <property type="entry name" value="PyrdxlP-dep_Trfase_major"/>
</dbReference>
<gene>
    <name evidence="2" type="ORF">H074_30697</name>
</gene>
<dbReference type="SUPFAM" id="SSF53383">
    <property type="entry name" value="PLP-dependent transferases"/>
    <property type="match status" value="1"/>
</dbReference>
<dbReference type="OrthoDB" id="5501089at2"/>
<keyword evidence="1" id="KW-0045">Antibiotic biosynthesis</keyword>
<dbReference type="InterPro" id="IPR015424">
    <property type="entry name" value="PyrdxlP-dep_Trfase"/>
</dbReference>